<dbReference type="Proteomes" id="UP000016933">
    <property type="component" value="Unassembled WGS sequence"/>
</dbReference>
<keyword evidence="2" id="KW-1185">Reference proteome</keyword>
<dbReference type="AlphaFoldDB" id="M2XIB5"/>
<gene>
    <name evidence="1" type="ORF">DOTSEDRAFT_28386</name>
</gene>
<dbReference type="STRING" id="675120.M2XIB5"/>
<dbReference type="EMBL" id="KB446545">
    <property type="protein sequence ID" value="EME39212.1"/>
    <property type="molecule type" value="Genomic_DNA"/>
</dbReference>
<name>M2XIB5_DOTSN</name>
<sequence>MALDPPCYFWKLPQELQSMVFEFAFGEERSGELIMPNGLKQREKERKQQRGSSYEIRKFTGHKVNDFMVSKQYFVDAAQAWFEAQCFSMVPGANGYVTDDILDLGLFRQYGTSIITYFGQKDTLKECLALKHINLRFMPRILETDNLCPWLDQYTERDFAGLQRVKPALAGISRTQHEIAITTTFLDRIDDNAPAKTVWLANVEGIAAYTRKMIASSRRNITVLEQATVLVMAEYGTPLYPGSRICFEHSNLLPIKAHLSSMRPVDASPAYDIRLSPSYHRRGDSEAFEYDRTEVLEAVSGGPDPRALITPHFEVHVAGLWVRR</sequence>
<reference evidence="1 2" key="2">
    <citation type="journal article" date="2012" name="PLoS Pathog.">
        <title>Diverse lifestyles and strategies of plant pathogenesis encoded in the genomes of eighteen Dothideomycetes fungi.</title>
        <authorList>
            <person name="Ohm R.A."/>
            <person name="Feau N."/>
            <person name="Henrissat B."/>
            <person name="Schoch C.L."/>
            <person name="Horwitz B.A."/>
            <person name="Barry K.W."/>
            <person name="Condon B.J."/>
            <person name="Copeland A.C."/>
            <person name="Dhillon B."/>
            <person name="Glaser F."/>
            <person name="Hesse C.N."/>
            <person name="Kosti I."/>
            <person name="LaButti K."/>
            <person name="Lindquist E.A."/>
            <person name="Lucas S."/>
            <person name="Salamov A.A."/>
            <person name="Bradshaw R.E."/>
            <person name="Ciuffetti L."/>
            <person name="Hamelin R.C."/>
            <person name="Kema G.H.J."/>
            <person name="Lawrence C."/>
            <person name="Scott J.A."/>
            <person name="Spatafora J.W."/>
            <person name="Turgeon B.G."/>
            <person name="de Wit P.J.G.M."/>
            <person name="Zhong S."/>
            <person name="Goodwin S.B."/>
            <person name="Grigoriev I.V."/>
        </authorList>
    </citation>
    <scope>NUCLEOTIDE SEQUENCE [LARGE SCALE GENOMIC DNA]</scope>
    <source>
        <strain evidence="2">NZE10 / CBS 128990</strain>
    </source>
</reference>
<dbReference type="HOGENOM" id="CLU_857950_0_0_1"/>
<proteinExistence type="predicted"/>
<organism evidence="1 2">
    <name type="scientific">Dothistroma septosporum (strain NZE10 / CBS 128990)</name>
    <name type="common">Red band needle blight fungus</name>
    <name type="synonym">Mycosphaerella pini</name>
    <dbReference type="NCBI Taxonomy" id="675120"/>
    <lineage>
        <taxon>Eukaryota</taxon>
        <taxon>Fungi</taxon>
        <taxon>Dikarya</taxon>
        <taxon>Ascomycota</taxon>
        <taxon>Pezizomycotina</taxon>
        <taxon>Dothideomycetes</taxon>
        <taxon>Dothideomycetidae</taxon>
        <taxon>Mycosphaerellales</taxon>
        <taxon>Mycosphaerellaceae</taxon>
        <taxon>Dothistroma</taxon>
    </lineage>
</organism>
<dbReference type="OrthoDB" id="3643184at2759"/>
<protein>
    <submittedName>
        <fullName evidence="1">Uncharacterized protein</fullName>
    </submittedName>
</protein>
<reference evidence="2" key="1">
    <citation type="journal article" date="2012" name="PLoS Genet.">
        <title>The genomes of the fungal plant pathogens Cladosporium fulvum and Dothistroma septosporum reveal adaptation to different hosts and lifestyles but also signatures of common ancestry.</title>
        <authorList>
            <person name="de Wit P.J.G.M."/>
            <person name="van der Burgt A."/>
            <person name="Oekmen B."/>
            <person name="Stergiopoulos I."/>
            <person name="Abd-Elsalam K.A."/>
            <person name="Aerts A.L."/>
            <person name="Bahkali A.H."/>
            <person name="Beenen H.G."/>
            <person name="Chettri P."/>
            <person name="Cox M.P."/>
            <person name="Datema E."/>
            <person name="de Vries R.P."/>
            <person name="Dhillon B."/>
            <person name="Ganley A.R."/>
            <person name="Griffiths S.A."/>
            <person name="Guo Y."/>
            <person name="Hamelin R.C."/>
            <person name="Henrissat B."/>
            <person name="Kabir M.S."/>
            <person name="Jashni M.K."/>
            <person name="Kema G."/>
            <person name="Klaubauf S."/>
            <person name="Lapidus A."/>
            <person name="Levasseur A."/>
            <person name="Lindquist E."/>
            <person name="Mehrabi R."/>
            <person name="Ohm R.A."/>
            <person name="Owen T.J."/>
            <person name="Salamov A."/>
            <person name="Schwelm A."/>
            <person name="Schijlen E."/>
            <person name="Sun H."/>
            <person name="van den Burg H.A."/>
            <person name="van Ham R.C.H.J."/>
            <person name="Zhang S."/>
            <person name="Goodwin S.B."/>
            <person name="Grigoriev I.V."/>
            <person name="Collemare J."/>
            <person name="Bradshaw R.E."/>
        </authorList>
    </citation>
    <scope>NUCLEOTIDE SEQUENCE [LARGE SCALE GENOMIC DNA]</scope>
    <source>
        <strain evidence="2">NZE10 / CBS 128990</strain>
    </source>
</reference>
<evidence type="ECO:0000313" key="2">
    <source>
        <dbReference type="Proteomes" id="UP000016933"/>
    </source>
</evidence>
<evidence type="ECO:0000313" key="1">
    <source>
        <dbReference type="EMBL" id="EME39212.1"/>
    </source>
</evidence>
<accession>M2XIB5</accession>
<dbReference type="OMA" id="HKVNDFM"/>